<comment type="caution">
    <text evidence="2">The sequence shown here is derived from an EMBL/GenBank/DDBJ whole genome shotgun (WGS) entry which is preliminary data.</text>
</comment>
<dbReference type="InterPro" id="IPR013216">
    <property type="entry name" value="Methyltransf_11"/>
</dbReference>
<sequence length="216" mass="25511">MENNEFPGSSNYWEDRYKSGGTSGPGSYGKLAVFKAEVINTIIREFKINHVIEFGCGDGNQLKLCKYSNYIGLDVSKYTIKKCEEMFANDSRKQFCLYDPLCFDTNQKLSKADLTISLDVIYHLIEDEIYHKYMTDLFNTSKKYVLIYSSNYNTKQNNHVRHREFTKWIDSNQKDFKLVKKIKNKYPFEFKKRKKTSKSEFYLFEKLSSKTNQLIN</sequence>
<dbReference type="OrthoDB" id="9767869at2"/>
<dbReference type="EMBL" id="MLQR01000050">
    <property type="protein sequence ID" value="OIJ10403.1"/>
    <property type="molecule type" value="Genomic_DNA"/>
</dbReference>
<reference evidence="2 3" key="1">
    <citation type="submission" date="2016-10" db="EMBL/GenBank/DDBJ databases">
        <title>Draft genome sequences of four alkaliphilic bacteria belonging to the Anaerobacillus genus.</title>
        <authorList>
            <person name="Bassil N.M."/>
            <person name="Lloyd J.R."/>
        </authorList>
    </citation>
    <scope>NUCLEOTIDE SEQUENCE [LARGE SCALE GENOMIC DNA]</scope>
    <source>
        <strain evidence="2 3">DSM 18345</strain>
    </source>
</reference>
<dbReference type="Pfam" id="PF08241">
    <property type="entry name" value="Methyltransf_11"/>
    <property type="match status" value="1"/>
</dbReference>
<name>A0A1S2LEB0_9BACI</name>
<protein>
    <recommendedName>
        <fullName evidence="1">Methyltransferase type 11 domain-containing protein</fullName>
    </recommendedName>
</protein>
<proteinExistence type="predicted"/>
<evidence type="ECO:0000313" key="3">
    <source>
        <dbReference type="Proteomes" id="UP000179524"/>
    </source>
</evidence>
<accession>A0A1S2LEB0</accession>
<dbReference type="SUPFAM" id="SSF53335">
    <property type="entry name" value="S-adenosyl-L-methionine-dependent methyltransferases"/>
    <property type="match status" value="1"/>
</dbReference>
<gene>
    <name evidence="2" type="ORF">BKP37_17840</name>
</gene>
<evidence type="ECO:0000259" key="1">
    <source>
        <dbReference type="Pfam" id="PF08241"/>
    </source>
</evidence>
<dbReference type="RefSeq" id="WP_071310976.1">
    <property type="nucleotide sequence ID" value="NZ_MLQR01000050.1"/>
</dbReference>
<dbReference type="GO" id="GO:0008757">
    <property type="term" value="F:S-adenosylmethionine-dependent methyltransferase activity"/>
    <property type="evidence" value="ECO:0007669"/>
    <property type="project" value="InterPro"/>
</dbReference>
<dbReference type="Proteomes" id="UP000179524">
    <property type="component" value="Unassembled WGS sequence"/>
</dbReference>
<keyword evidence="3" id="KW-1185">Reference proteome</keyword>
<dbReference type="AlphaFoldDB" id="A0A1S2LEB0"/>
<evidence type="ECO:0000313" key="2">
    <source>
        <dbReference type="EMBL" id="OIJ10403.1"/>
    </source>
</evidence>
<feature type="domain" description="Methyltransferase type 11" evidence="1">
    <location>
        <begin position="53"/>
        <end position="126"/>
    </location>
</feature>
<dbReference type="Gene3D" id="3.40.50.150">
    <property type="entry name" value="Vaccinia Virus protein VP39"/>
    <property type="match status" value="1"/>
</dbReference>
<dbReference type="InterPro" id="IPR029063">
    <property type="entry name" value="SAM-dependent_MTases_sf"/>
</dbReference>
<organism evidence="2 3">
    <name type="scientific">Anaerobacillus alkalilacustris</name>
    <dbReference type="NCBI Taxonomy" id="393763"/>
    <lineage>
        <taxon>Bacteria</taxon>
        <taxon>Bacillati</taxon>
        <taxon>Bacillota</taxon>
        <taxon>Bacilli</taxon>
        <taxon>Bacillales</taxon>
        <taxon>Bacillaceae</taxon>
        <taxon>Anaerobacillus</taxon>
    </lineage>
</organism>